<name>A0A6C0B0L0_9ZZZZ</name>
<organism evidence="1">
    <name type="scientific">viral metagenome</name>
    <dbReference type="NCBI Taxonomy" id="1070528"/>
    <lineage>
        <taxon>unclassified sequences</taxon>
        <taxon>metagenomes</taxon>
        <taxon>organismal metagenomes</taxon>
    </lineage>
</organism>
<reference evidence="1" key="1">
    <citation type="journal article" date="2020" name="Nature">
        <title>Giant virus diversity and host interactions through global metagenomics.</title>
        <authorList>
            <person name="Schulz F."/>
            <person name="Roux S."/>
            <person name="Paez-Espino D."/>
            <person name="Jungbluth S."/>
            <person name="Walsh D.A."/>
            <person name="Denef V.J."/>
            <person name="McMahon K.D."/>
            <person name="Konstantinidis K.T."/>
            <person name="Eloe-Fadrosh E.A."/>
            <person name="Kyrpides N.C."/>
            <person name="Woyke T."/>
        </authorList>
    </citation>
    <scope>NUCLEOTIDE SEQUENCE</scope>
    <source>
        <strain evidence="1">GVMAG-M-3300009182-78</strain>
    </source>
</reference>
<protein>
    <submittedName>
        <fullName evidence="1">Uncharacterized protein</fullName>
    </submittedName>
</protein>
<evidence type="ECO:0000313" key="1">
    <source>
        <dbReference type="EMBL" id="QHS85632.1"/>
    </source>
</evidence>
<proteinExistence type="predicted"/>
<dbReference type="AlphaFoldDB" id="A0A6C0B0L0"/>
<sequence>MSNTNTTEYIDKIHDLFSKYENHSYMLQRLCNHITDILPATLETELKNHEKRAERTAYLTNEQKMFIQVFLSKHPYYYLTSNNSFYEYSGTSYCLVTEDDIQYQLLSAISKDRTLMQWKHKTKLNIVKQIKERNLFTSIPETETIQNIINIFCPLLFTTKSQVKYFLTILGDTLLKKFNDLLFLTKPKTKRILQEMDTMSYYMTNISNLTHNFVTKFNETYDFQQCRLINMNDSVSTDIIQDIFHKHGIDILCVAAHYSNRYHSSDQYAVQCSDELTNYTFYIKNNTQQSILDEFCLHSIEQTLNHEKQFTISWKNMHFIWKLFISKHSLPSVIYVNSLKKLLKERYEYNDATDSFLHVTSKYLPFVSHFISFWEQTMVTDSAVDTDIEIDELCGLLKKWSLEQGLPCHTIVEHDILKILHHYYPMVEIVDQKYIQYVQCSLWNKMEDIHNVLQSYKMQYKDNQSSLLIPFSELYSFYIKHKPSKLTISKRYFEKYLYAELSEFIEFNTFVSVSWLEGI</sequence>
<accession>A0A6C0B0L0</accession>
<dbReference type="EMBL" id="MN739046">
    <property type="protein sequence ID" value="QHS85632.1"/>
    <property type="molecule type" value="Genomic_DNA"/>
</dbReference>